<feature type="region of interest" description="Disordered" evidence="1">
    <location>
        <begin position="143"/>
        <end position="181"/>
    </location>
</feature>
<proteinExistence type="predicted"/>
<dbReference type="Proteomes" id="UP000176005">
    <property type="component" value="Unassembled WGS sequence"/>
</dbReference>
<evidence type="ECO:0000313" key="5">
    <source>
        <dbReference type="Proteomes" id="UP000176005"/>
    </source>
</evidence>
<dbReference type="RefSeq" id="WP_070016512.1">
    <property type="nucleotide sequence ID" value="NZ_LJGW01000166.1"/>
</dbReference>
<organism evidence="4 5">
    <name type="scientific">Streptomyces nanshensis</name>
    <dbReference type="NCBI Taxonomy" id="518642"/>
    <lineage>
        <taxon>Bacteria</taxon>
        <taxon>Bacillati</taxon>
        <taxon>Actinomycetota</taxon>
        <taxon>Actinomycetes</taxon>
        <taxon>Kitasatosporales</taxon>
        <taxon>Streptomycetaceae</taxon>
        <taxon>Streptomyces</taxon>
    </lineage>
</organism>
<sequence>MTAENDGTGATPQGDDPFGYLYRQEGGEGSPATQSGVPRRSYNQVRAVGERQYGGYGGYGSGPGTQQTAAYGQQPNAHYAAPETMTGGRAVTPQPAPGDGGYGGGHGGGRGGGGSRNGLLIGALAVVAAVVVGIGAAIYFNSSPGDDEGRAGASAGADGGKGQEEKPGSKKPRKGKQIGKKQDAATFQLAGGASAQSDVSGAQSSDGSYVGAMNATGASATWSSADVPKAGIYTLYVRYGIPGKDADATLTVNGRPASQPLDMSNWGGQVKEGDWEHGWMSTYAWVDLKEGANTFKISCEDGNKCDFNLDQVWLKAGKIR</sequence>
<dbReference type="SUPFAM" id="SSF49785">
    <property type="entry name" value="Galactose-binding domain-like"/>
    <property type="match status" value="1"/>
</dbReference>
<feature type="compositionally biased region" description="Polar residues" evidence="1">
    <location>
        <begin position="31"/>
        <end position="40"/>
    </location>
</feature>
<reference evidence="4 5" key="1">
    <citation type="journal article" date="2016" name="Front. Microbiol.">
        <title>Comparative Genomics Analysis of Streptomyces Species Reveals Their Adaptation to the Marine Environment and Their Diversity at the Genomic Level.</title>
        <authorList>
            <person name="Tian X."/>
            <person name="Zhang Z."/>
            <person name="Yang T."/>
            <person name="Chen M."/>
            <person name="Li J."/>
            <person name="Chen F."/>
            <person name="Yang J."/>
            <person name="Li W."/>
            <person name="Zhang B."/>
            <person name="Zhang Z."/>
            <person name="Wu J."/>
            <person name="Zhang C."/>
            <person name="Long L."/>
            <person name="Xiao J."/>
        </authorList>
    </citation>
    <scope>NUCLEOTIDE SEQUENCE [LARGE SCALE GENOMIC DNA]</scope>
    <source>
        <strain evidence="4 5">SCSIO 10429</strain>
    </source>
</reference>
<evidence type="ECO:0000256" key="1">
    <source>
        <dbReference type="SAM" id="MobiDB-lite"/>
    </source>
</evidence>
<feature type="region of interest" description="Disordered" evidence="1">
    <location>
        <begin position="1"/>
        <end position="40"/>
    </location>
</feature>
<dbReference type="EMBL" id="LJGW01000166">
    <property type="protein sequence ID" value="OEV11992.1"/>
    <property type="molecule type" value="Genomic_DNA"/>
</dbReference>
<dbReference type="Gene3D" id="2.60.120.260">
    <property type="entry name" value="Galactose-binding domain-like"/>
    <property type="match status" value="1"/>
</dbReference>
<feature type="transmembrane region" description="Helical" evidence="2">
    <location>
        <begin position="119"/>
        <end position="140"/>
    </location>
</feature>
<feature type="compositionally biased region" description="Basic residues" evidence="1">
    <location>
        <begin position="169"/>
        <end position="179"/>
    </location>
</feature>
<feature type="domain" description="CBM6" evidence="3">
    <location>
        <begin position="179"/>
        <end position="315"/>
    </location>
</feature>
<feature type="region of interest" description="Disordered" evidence="1">
    <location>
        <begin position="85"/>
        <end position="109"/>
    </location>
</feature>
<keyword evidence="2" id="KW-0812">Transmembrane</keyword>
<keyword evidence="2" id="KW-0472">Membrane</keyword>
<evidence type="ECO:0000259" key="3">
    <source>
        <dbReference type="PROSITE" id="PS51175"/>
    </source>
</evidence>
<evidence type="ECO:0000256" key="2">
    <source>
        <dbReference type="SAM" id="Phobius"/>
    </source>
</evidence>
<dbReference type="GO" id="GO:0030246">
    <property type="term" value="F:carbohydrate binding"/>
    <property type="evidence" value="ECO:0007669"/>
    <property type="project" value="InterPro"/>
</dbReference>
<keyword evidence="5" id="KW-1185">Reference proteome</keyword>
<name>A0A1E7L704_9ACTN</name>
<comment type="caution">
    <text evidence="4">The sequence shown here is derived from an EMBL/GenBank/DDBJ whole genome shotgun (WGS) entry which is preliminary data.</text>
</comment>
<feature type="compositionally biased region" description="Gly residues" evidence="1">
    <location>
        <begin position="98"/>
        <end position="109"/>
    </location>
</feature>
<keyword evidence="2" id="KW-1133">Transmembrane helix</keyword>
<gene>
    <name evidence="4" type="ORF">AN218_10430</name>
</gene>
<dbReference type="PATRIC" id="fig|518642.10.peg.2118"/>
<dbReference type="PROSITE" id="PS51175">
    <property type="entry name" value="CBM6"/>
    <property type="match status" value="1"/>
</dbReference>
<accession>A0A1E7L704</accession>
<protein>
    <recommendedName>
        <fullName evidence="3">CBM6 domain-containing protein</fullName>
    </recommendedName>
</protein>
<dbReference type="InterPro" id="IPR008979">
    <property type="entry name" value="Galactose-bd-like_sf"/>
</dbReference>
<evidence type="ECO:0000313" key="4">
    <source>
        <dbReference type="EMBL" id="OEV11992.1"/>
    </source>
</evidence>
<dbReference type="AlphaFoldDB" id="A0A1E7L704"/>
<dbReference type="InterPro" id="IPR005084">
    <property type="entry name" value="CBM6"/>
</dbReference>